<dbReference type="Proteomes" id="UP001296921">
    <property type="component" value="Unassembled WGS sequence"/>
</dbReference>
<dbReference type="Pfam" id="PF09676">
    <property type="entry name" value="TraV"/>
    <property type="match status" value="1"/>
</dbReference>
<sequence>MRFISISLLTTVLLLTGCAGVNSEFECNATTSDSCMTMEEANQKAKSMTYTSKAVPAAGVSQGQVSALPELALTSDAVVPETPAQHTKATNPFNKDERLVFTPINLDSEPQESEVKALFKHSAGAAYEVAKQETYPMQPLVTLASCTVTTCPQEKKVTAHRLNEGTARLWVAPYVDADDVLHQPGHVLFVVKPSSWQQIQSVN</sequence>
<dbReference type="InterPro" id="IPR014118">
    <property type="entry name" value="T4SS_TraV"/>
</dbReference>
<dbReference type="EMBL" id="JADRCR010000012">
    <property type="protein sequence ID" value="MBK5145546.1"/>
    <property type="molecule type" value="Genomic_DNA"/>
</dbReference>
<comment type="caution">
    <text evidence="2">The sequence shown here is derived from an EMBL/GenBank/DDBJ whole genome shotgun (WGS) entry which is preliminary data.</text>
</comment>
<accession>A0ABS1IVH5</accession>
<keyword evidence="2" id="KW-0449">Lipoprotein</keyword>
<dbReference type="NCBIfam" id="TIGR02747">
    <property type="entry name" value="TraV"/>
    <property type="match status" value="1"/>
</dbReference>
<reference evidence="2 3" key="1">
    <citation type="submission" date="2020-11" db="EMBL/GenBank/DDBJ databases">
        <title>Insectihabitans protaetiae gen. nov. sp. nov. and Insectihabitans allomyrinae sp. nov., isolated from larvae of Protaetia brevitarsis seulensis and Allomyrina dichotoma, respectively.</title>
        <authorList>
            <person name="Lee S.D."/>
            <person name="Byeon Y.-S."/>
            <person name="Kim S.-M."/>
            <person name="Yang H.L."/>
            <person name="Kim I.S."/>
        </authorList>
    </citation>
    <scope>NUCLEOTIDE SEQUENCE [LARGE SCALE GENOMIC DNA]</scope>
    <source>
        <strain evidence="2 3">BWR-B9</strain>
    </source>
</reference>
<gene>
    <name evidence="2" type="primary">traV</name>
    <name evidence="2" type="ORF">I2494_17850</name>
</gene>
<feature type="signal peptide" evidence="1">
    <location>
        <begin position="1"/>
        <end position="23"/>
    </location>
</feature>
<feature type="chain" id="PRO_5045519836" evidence="1">
    <location>
        <begin position="24"/>
        <end position="203"/>
    </location>
</feature>
<keyword evidence="3" id="KW-1185">Reference proteome</keyword>
<dbReference type="PROSITE" id="PS51257">
    <property type="entry name" value="PROKAR_LIPOPROTEIN"/>
    <property type="match status" value="1"/>
</dbReference>
<dbReference type="RefSeq" id="WP_218468426.1">
    <property type="nucleotide sequence ID" value="NZ_JADRCR010000012.1"/>
</dbReference>
<keyword evidence="1" id="KW-0732">Signal</keyword>
<evidence type="ECO:0000313" key="2">
    <source>
        <dbReference type="EMBL" id="MBK5145546.1"/>
    </source>
</evidence>
<organism evidence="2 3">
    <name type="scientific">Limnobaculum allomyrinae</name>
    <dbReference type="NCBI Taxonomy" id="2791986"/>
    <lineage>
        <taxon>Bacteria</taxon>
        <taxon>Pseudomonadati</taxon>
        <taxon>Pseudomonadota</taxon>
        <taxon>Gammaproteobacteria</taxon>
        <taxon>Enterobacterales</taxon>
        <taxon>Budviciaceae</taxon>
        <taxon>Limnobaculum</taxon>
    </lineage>
</organism>
<proteinExistence type="predicted"/>
<protein>
    <submittedName>
        <fullName evidence="2">Type IV conjugative transfer system lipoprotein TraV</fullName>
    </submittedName>
</protein>
<evidence type="ECO:0000256" key="1">
    <source>
        <dbReference type="SAM" id="SignalP"/>
    </source>
</evidence>
<evidence type="ECO:0000313" key="3">
    <source>
        <dbReference type="Proteomes" id="UP001296921"/>
    </source>
</evidence>
<name>A0ABS1IVH5_9GAMM</name>